<sequence>GIRGTTRGCRSRRWSGTRTTCAACCLRSSCPRSSRRSGCCRTCGSSSPPAALHVPHGTPGEEREALLQAHDRQRRGAAPRRLHAHRCRGVLEVRLHLQALAGSLHQSQDKYVCDDNSLHFSHVLWPVSASSE</sequence>
<organism evidence="1">
    <name type="scientific">Hordeum vulgare subsp. vulgare</name>
    <name type="common">Domesticated barley</name>
    <dbReference type="NCBI Taxonomy" id="112509"/>
    <lineage>
        <taxon>Eukaryota</taxon>
        <taxon>Viridiplantae</taxon>
        <taxon>Streptophyta</taxon>
        <taxon>Embryophyta</taxon>
        <taxon>Tracheophyta</taxon>
        <taxon>Spermatophyta</taxon>
        <taxon>Magnoliopsida</taxon>
        <taxon>Liliopsida</taxon>
        <taxon>Poales</taxon>
        <taxon>Poaceae</taxon>
        <taxon>BOP clade</taxon>
        <taxon>Pooideae</taxon>
        <taxon>Triticodae</taxon>
        <taxon>Triticeae</taxon>
        <taxon>Hordeinae</taxon>
        <taxon>Hordeum</taxon>
    </lineage>
</organism>
<dbReference type="AlphaFoldDB" id="F2CZH9"/>
<reference evidence="1" key="1">
    <citation type="journal article" date="2011" name="Plant Physiol.">
        <title>Comprehensive sequence analysis of 24,783 barley full-length cDNAs derived from 12 clone libraries.</title>
        <authorList>
            <person name="Matsumoto T."/>
            <person name="Tanaka T."/>
            <person name="Sakai H."/>
            <person name="Amano N."/>
            <person name="Kanamori H."/>
            <person name="Kurita K."/>
            <person name="Kikuta A."/>
            <person name="Kamiya K."/>
            <person name="Yamamoto M."/>
            <person name="Ikawa H."/>
            <person name="Fujii N."/>
            <person name="Hori K."/>
            <person name="Itoh T."/>
            <person name="Sato K."/>
        </authorList>
    </citation>
    <scope>NUCLEOTIDE SEQUENCE</scope>
    <source>
        <tissue evidence="1">Shoot</tissue>
        <tissue evidence="2">Shoot and root</tissue>
    </source>
</reference>
<evidence type="ECO:0000313" key="2">
    <source>
        <dbReference type="EMBL" id="BAJ97173.1"/>
    </source>
</evidence>
<protein>
    <submittedName>
        <fullName evidence="1">Predicted protein</fullName>
    </submittedName>
</protein>
<evidence type="ECO:0000313" key="1">
    <source>
        <dbReference type="EMBL" id="BAJ88250.1"/>
    </source>
</evidence>
<accession>F2CZH9</accession>
<dbReference type="EMBL" id="AK365970">
    <property type="protein sequence ID" value="BAJ97173.1"/>
    <property type="molecule type" value="mRNA"/>
</dbReference>
<dbReference type="EMBL" id="AK357035">
    <property type="protein sequence ID" value="BAJ88250.1"/>
    <property type="molecule type" value="mRNA"/>
</dbReference>
<proteinExistence type="evidence at transcript level"/>
<name>F2CZH9_HORVV</name>
<feature type="non-terminal residue" evidence="1">
    <location>
        <position position="1"/>
    </location>
</feature>